<name>D0C731_ACIB2</name>
<dbReference type="AlphaFoldDB" id="D0C731"/>
<feature type="domain" description="ATPase dynein-related AAA" evidence="2">
    <location>
        <begin position="195"/>
        <end position="358"/>
    </location>
</feature>
<dbReference type="PANTHER" id="PTHR37291:SF1">
    <property type="entry name" value="TYPE IV METHYL-DIRECTED RESTRICTION ENZYME ECOKMCRB SUBUNIT"/>
    <property type="match status" value="1"/>
</dbReference>
<organism evidence="3 4">
    <name type="scientific">Acinetobacter baumannii (strain ATCC 19606 / DSM 30007 / JCM 6841 / CCUG 19606 / CIP 70.34 / NBRC 109757 / NCIMB 12457 / NCTC 12156 / 81)</name>
    <dbReference type="NCBI Taxonomy" id="575584"/>
    <lineage>
        <taxon>Bacteria</taxon>
        <taxon>Pseudomonadati</taxon>
        <taxon>Pseudomonadota</taxon>
        <taxon>Gammaproteobacteria</taxon>
        <taxon>Moraxellales</taxon>
        <taxon>Moraxellaceae</taxon>
        <taxon>Acinetobacter</taxon>
        <taxon>Acinetobacter calcoaceticus/baumannii complex</taxon>
    </lineage>
</organism>
<dbReference type="GO" id="GO:0005524">
    <property type="term" value="F:ATP binding"/>
    <property type="evidence" value="ECO:0007669"/>
    <property type="project" value="InterPro"/>
</dbReference>
<dbReference type="InterPro" id="IPR052934">
    <property type="entry name" value="Methyl-DNA_Rec/Restrict_Enz"/>
</dbReference>
<dbReference type="Gene3D" id="3.40.50.300">
    <property type="entry name" value="P-loop containing nucleotide triphosphate hydrolases"/>
    <property type="match status" value="1"/>
</dbReference>
<protein>
    <submittedName>
        <fullName evidence="3">ATPase family associated with various cellular activities (AAA)</fullName>
    </submittedName>
</protein>
<dbReference type="InterPro" id="IPR011704">
    <property type="entry name" value="ATPase_dyneun-rel_AAA"/>
</dbReference>
<evidence type="ECO:0000313" key="4">
    <source>
        <dbReference type="Proteomes" id="UP000005740"/>
    </source>
</evidence>
<accession>D0C731</accession>
<dbReference type="GO" id="GO:0016887">
    <property type="term" value="F:ATP hydrolysis activity"/>
    <property type="evidence" value="ECO:0007669"/>
    <property type="project" value="InterPro"/>
</dbReference>
<dbReference type="BioCyc" id="ABAU575584-HMP:GM69-566-MONOMER"/>
<feature type="region of interest" description="Disordered" evidence="1">
    <location>
        <begin position="489"/>
        <end position="511"/>
    </location>
</feature>
<dbReference type="Proteomes" id="UP000005740">
    <property type="component" value="Unassembled WGS sequence"/>
</dbReference>
<dbReference type="InterPro" id="IPR027417">
    <property type="entry name" value="P-loop_NTPase"/>
</dbReference>
<proteinExistence type="predicted"/>
<dbReference type="PANTHER" id="PTHR37291">
    <property type="entry name" value="5-METHYLCYTOSINE-SPECIFIC RESTRICTION ENZYME B"/>
    <property type="match status" value="1"/>
</dbReference>
<sequence>MEISEYSIEYTNDKNQYGIFPSKWFWVASVFYKLAQAYEPYSEILAHLKKIPEFNNEDFLKQYPFEHEPSSKTQEQLDFEKEALSFITSKDPLTAIQNFDLFKKFIYERSWWNQGEVSTKKDKSSGKNFWRTNKDLFKSTLLTATQFIVSTSDKLTTIIYAVAEEPLILNKLQNIINNINAVNSVKASSGKPVENIIFYGAPGTGKSFAIEEKVKGHISIRTVFHPETQYSDFVGCLRPSMDDNGIEYSFKKGPFIEALLKALKDPEHHYYLIIEEINRAPAAAVFGELFQLLDRDSNGESEYRIDINDKDLLNLLNKEHPGGFPDNKLYIPNNLSLYATMNSSDQAVMPLDTAFKRRWKFEYMPLDFSTSPSGYFKINTESGEKTVSWSQFAQVVNLILSTLSIPEDRHLGPWFVNENEIFDQKNAKKTLTGKVLMYIWDDVLRHSERSALFNTDIKTFGSLVKKIENNEIIFSENFLKVLEKEIEKTNAETQNENLKPEITEEEDTGEN</sequence>
<evidence type="ECO:0000256" key="1">
    <source>
        <dbReference type="SAM" id="MobiDB-lite"/>
    </source>
</evidence>
<dbReference type="Pfam" id="PF07728">
    <property type="entry name" value="AAA_5"/>
    <property type="match status" value="1"/>
</dbReference>
<gene>
    <name evidence="3" type="ORF">HMPREF0010_00561</name>
</gene>
<evidence type="ECO:0000259" key="2">
    <source>
        <dbReference type="Pfam" id="PF07728"/>
    </source>
</evidence>
<dbReference type="EMBL" id="GG704572">
    <property type="protein sequence ID" value="EEX04796.1"/>
    <property type="molecule type" value="Genomic_DNA"/>
</dbReference>
<reference evidence="4" key="1">
    <citation type="journal article" date="2012" name="PLoS ONE">
        <title>The success of Acinetobacter species; genetic, metabolic and virulence attributes.</title>
        <authorList>
            <person name="Peleg A.Y."/>
            <person name="de Breij A."/>
            <person name="Adams M.D."/>
            <person name="Cerqueira G.M."/>
            <person name="Mocali S."/>
            <person name="Galardini M."/>
            <person name="Nibbering P.H."/>
            <person name="Earl A.M."/>
            <person name="Ward D.V."/>
            <person name="Paterson D.L."/>
            <person name="Seifert H."/>
            <person name="Dijkshoorn L."/>
        </authorList>
    </citation>
    <scope>NUCLEOTIDE SEQUENCE [LARGE SCALE GENOMIC DNA]</scope>
    <source>
        <strain evidence="4">ATCC 19606 / DSM 30007 / JCM 6841 / CCUG 19606 / CIP 70.34 / NBRC 109757 / NCIMB 12457 / NCTC 12156 / 81</strain>
    </source>
</reference>
<evidence type="ECO:0000313" key="3">
    <source>
        <dbReference type="EMBL" id="EEX04796.1"/>
    </source>
</evidence>
<dbReference type="SUPFAM" id="SSF52540">
    <property type="entry name" value="P-loop containing nucleoside triphosphate hydrolases"/>
    <property type="match status" value="1"/>
</dbReference>